<sequence length="489" mass="54225">MTCFRQIKGAYKRQKGFASRRVALVMLMVSALIFAAIVASTALRASPPTTAAVTPLSIPTLIDSRTQNGLIVIDIKEGEHEFYPGVKSKTSGYNGGYLGPTIKMYKGESTAIAFTNHLDEPTNIHGHGLHVVGKIDGGPQNKILPGDTWNVTIPVVQQASTNWYHPHLKGSTAKQVHSGLAGFYLIEDEHSLSLGLPNTYGVDDIPLVIQDRNFVDGKMTPYPANDMPEDLREGTLVVNGTINPYTMVPQSFVRLRLLNGSNARSYEFYLEGDQPFYKIATEGGLLASPVELTSLKMAPGERNDIVVDMSAVENQRVLARLLPMNYSGFNAALVPFSESQSVLELRVDSSLEALASALPKQLNTITPYLEKDVQVERIFELDDMSINGQQMDMNVINHESKLGQLEKWTINSGRHPFHMHGTSFLILSMNGNPPAPEDQGWKDTIYPNGEAEILLKFEYEAPEQWPYMYHCHILEHEDMGMMGQFTVVK</sequence>
<reference evidence="5 6" key="1">
    <citation type="submission" date="2020-02" db="EMBL/GenBank/DDBJ databases">
        <title>The draft genome of Grimontia sedimenta sp. nov., isolated from benthic sediments near coral reefs south of Kuwait.</title>
        <authorList>
            <person name="Mahmoud H.M."/>
            <person name="Jose L."/>
            <person name="Eapen S."/>
        </authorList>
    </citation>
    <scope>NUCLEOTIDE SEQUENCE [LARGE SCALE GENOMIC DNA]</scope>
    <source>
        <strain evidence="5 6">S25</strain>
    </source>
</reference>
<protein>
    <submittedName>
        <fullName evidence="5">Multicopper oxidase domain-containing protein</fullName>
    </submittedName>
</protein>
<dbReference type="CDD" id="cd13890">
    <property type="entry name" value="CuRO_3_CueO_FtsP"/>
    <property type="match status" value="1"/>
</dbReference>
<keyword evidence="1" id="KW-0479">Metal-binding</keyword>
<dbReference type="EMBL" id="JAALDL010000005">
    <property type="protein sequence ID" value="NGN97767.1"/>
    <property type="molecule type" value="Genomic_DNA"/>
</dbReference>
<dbReference type="InterPro" id="IPR002355">
    <property type="entry name" value="Cu_oxidase_Cu_BS"/>
</dbReference>
<evidence type="ECO:0000256" key="2">
    <source>
        <dbReference type="ARBA" id="ARBA00023002"/>
    </source>
</evidence>
<dbReference type="Pfam" id="PF07732">
    <property type="entry name" value="Cu-oxidase_3"/>
    <property type="match status" value="1"/>
</dbReference>
<evidence type="ECO:0000259" key="3">
    <source>
        <dbReference type="Pfam" id="PF07731"/>
    </source>
</evidence>
<dbReference type="Pfam" id="PF07731">
    <property type="entry name" value="Cu-oxidase_2"/>
    <property type="match status" value="1"/>
</dbReference>
<feature type="domain" description="Plastocyanin-like" evidence="4">
    <location>
        <begin position="76"/>
        <end position="190"/>
    </location>
</feature>
<dbReference type="InterPro" id="IPR011706">
    <property type="entry name" value="Cu-oxidase_C"/>
</dbReference>
<gene>
    <name evidence="5" type="ORF">G5S52_08820</name>
</gene>
<dbReference type="InterPro" id="IPR045087">
    <property type="entry name" value="Cu-oxidase_fam"/>
</dbReference>
<accession>A0A6M1RNY5</accession>
<name>A0A6M1RNY5_9GAMM</name>
<dbReference type="GO" id="GO:0016491">
    <property type="term" value="F:oxidoreductase activity"/>
    <property type="evidence" value="ECO:0007669"/>
    <property type="project" value="UniProtKB-KW"/>
</dbReference>
<keyword evidence="6" id="KW-1185">Reference proteome</keyword>
<dbReference type="PANTHER" id="PTHR48267">
    <property type="entry name" value="CUPREDOXIN SUPERFAMILY PROTEIN"/>
    <property type="match status" value="1"/>
</dbReference>
<dbReference type="InterPro" id="IPR008972">
    <property type="entry name" value="Cupredoxin"/>
</dbReference>
<dbReference type="Proteomes" id="UP000473008">
    <property type="component" value="Unassembled WGS sequence"/>
</dbReference>
<feature type="domain" description="Plastocyanin-like" evidence="3">
    <location>
        <begin position="369"/>
        <end position="488"/>
    </location>
</feature>
<evidence type="ECO:0000259" key="4">
    <source>
        <dbReference type="Pfam" id="PF07732"/>
    </source>
</evidence>
<evidence type="ECO:0000313" key="6">
    <source>
        <dbReference type="Proteomes" id="UP000473008"/>
    </source>
</evidence>
<proteinExistence type="predicted"/>
<dbReference type="GO" id="GO:0005507">
    <property type="term" value="F:copper ion binding"/>
    <property type="evidence" value="ECO:0007669"/>
    <property type="project" value="InterPro"/>
</dbReference>
<dbReference type="PROSITE" id="PS00080">
    <property type="entry name" value="MULTICOPPER_OXIDASE2"/>
    <property type="match status" value="1"/>
</dbReference>
<evidence type="ECO:0000256" key="1">
    <source>
        <dbReference type="ARBA" id="ARBA00022723"/>
    </source>
</evidence>
<comment type="caution">
    <text evidence="5">The sequence shown here is derived from an EMBL/GenBank/DDBJ whole genome shotgun (WGS) entry which is preliminary data.</text>
</comment>
<organism evidence="5 6">
    <name type="scientific">Grimontia sedimenti</name>
    <dbReference type="NCBI Taxonomy" id="2711294"/>
    <lineage>
        <taxon>Bacteria</taxon>
        <taxon>Pseudomonadati</taxon>
        <taxon>Pseudomonadota</taxon>
        <taxon>Gammaproteobacteria</taxon>
        <taxon>Vibrionales</taxon>
        <taxon>Vibrionaceae</taxon>
        <taxon>Grimontia</taxon>
    </lineage>
</organism>
<dbReference type="Gene3D" id="2.60.40.420">
    <property type="entry name" value="Cupredoxins - blue copper proteins"/>
    <property type="match status" value="3"/>
</dbReference>
<dbReference type="InterPro" id="IPR011707">
    <property type="entry name" value="Cu-oxidase-like_N"/>
</dbReference>
<keyword evidence="2" id="KW-0560">Oxidoreductase</keyword>
<dbReference type="PANTHER" id="PTHR48267:SF1">
    <property type="entry name" value="BILIRUBIN OXIDASE"/>
    <property type="match status" value="1"/>
</dbReference>
<dbReference type="AlphaFoldDB" id="A0A6M1RNY5"/>
<dbReference type="RefSeq" id="WP_165012863.1">
    <property type="nucleotide sequence ID" value="NZ_JAALDL010000005.1"/>
</dbReference>
<dbReference type="SUPFAM" id="SSF49503">
    <property type="entry name" value="Cupredoxins"/>
    <property type="match status" value="3"/>
</dbReference>
<evidence type="ECO:0000313" key="5">
    <source>
        <dbReference type="EMBL" id="NGN97767.1"/>
    </source>
</evidence>